<proteinExistence type="predicted"/>
<organism evidence="1 2">
    <name type="scientific">Tulasnella calospora MUT 4182</name>
    <dbReference type="NCBI Taxonomy" id="1051891"/>
    <lineage>
        <taxon>Eukaryota</taxon>
        <taxon>Fungi</taxon>
        <taxon>Dikarya</taxon>
        <taxon>Basidiomycota</taxon>
        <taxon>Agaricomycotina</taxon>
        <taxon>Agaricomycetes</taxon>
        <taxon>Cantharellales</taxon>
        <taxon>Tulasnellaceae</taxon>
        <taxon>Tulasnella</taxon>
    </lineage>
</organism>
<dbReference type="AlphaFoldDB" id="A0A0C3KXS7"/>
<accession>A0A0C3KXS7</accession>
<gene>
    <name evidence="1" type="ORF">M407DRAFT_7989</name>
</gene>
<keyword evidence="2" id="KW-1185">Reference proteome</keyword>
<dbReference type="Proteomes" id="UP000054248">
    <property type="component" value="Unassembled WGS sequence"/>
</dbReference>
<sequence length="167" mass="18234">MNEHSIATAQANTNDSNDFPQVAYDLAHHIAALPLTMQHSELVVIHFGSLAISCGSLISPGIPQITAHDFIYAFSYANSLIKRGKAVTRFLAVADFNPITRIDPEDDISFLCSNLSDGCTRSTINLLTEFKAGVESFKCPADHFLTKVYGFMALHRIAIAIASQHPQ</sequence>
<evidence type="ECO:0000313" key="1">
    <source>
        <dbReference type="EMBL" id="KIO26208.1"/>
    </source>
</evidence>
<reference evidence="1 2" key="1">
    <citation type="submission" date="2014-04" db="EMBL/GenBank/DDBJ databases">
        <authorList>
            <consortium name="DOE Joint Genome Institute"/>
            <person name="Kuo A."/>
            <person name="Girlanda M."/>
            <person name="Perotto S."/>
            <person name="Kohler A."/>
            <person name="Nagy L.G."/>
            <person name="Floudas D."/>
            <person name="Copeland A."/>
            <person name="Barry K.W."/>
            <person name="Cichocki N."/>
            <person name="Veneault-Fourrey C."/>
            <person name="LaButti K."/>
            <person name="Lindquist E.A."/>
            <person name="Lipzen A."/>
            <person name="Lundell T."/>
            <person name="Morin E."/>
            <person name="Murat C."/>
            <person name="Sun H."/>
            <person name="Tunlid A."/>
            <person name="Henrissat B."/>
            <person name="Grigoriev I.V."/>
            <person name="Hibbett D.S."/>
            <person name="Martin F."/>
            <person name="Nordberg H.P."/>
            <person name="Cantor M.N."/>
            <person name="Hua S.X."/>
        </authorList>
    </citation>
    <scope>NUCLEOTIDE SEQUENCE [LARGE SCALE GENOMIC DNA]</scope>
    <source>
        <strain evidence="1 2">MUT 4182</strain>
    </source>
</reference>
<dbReference type="OrthoDB" id="3229289at2759"/>
<name>A0A0C3KXS7_9AGAM</name>
<protein>
    <submittedName>
        <fullName evidence="1">Uncharacterized protein</fullName>
    </submittedName>
</protein>
<evidence type="ECO:0000313" key="2">
    <source>
        <dbReference type="Proteomes" id="UP000054248"/>
    </source>
</evidence>
<reference evidence="2" key="2">
    <citation type="submission" date="2015-01" db="EMBL/GenBank/DDBJ databases">
        <title>Evolutionary Origins and Diversification of the Mycorrhizal Mutualists.</title>
        <authorList>
            <consortium name="DOE Joint Genome Institute"/>
            <consortium name="Mycorrhizal Genomics Consortium"/>
            <person name="Kohler A."/>
            <person name="Kuo A."/>
            <person name="Nagy L.G."/>
            <person name="Floudas D."/>
            <person name="Copeland A."/>
            <person name="Barry K.W."/>
            <person name="Cichocki N."/>
            <person name="Veneault-Fourrey C."/>
            <person name="LaButti K."/>
            <person name="Lindquist E.A."/>
            <person name="Lipzen A."/>
            <person name="Lundell T."/>
            <person name="Morin E."/>
            <person name="Murat C."/>
            <person name="Riley R."/>
            <person name="Ohm R."/>
            <person name="Sun H."/>
            <person name="Tunlid A."/>
            <person name="Henrissat B."/>
            <person name="Grigoriev I.V."/>
            <person name="Hibbett D.S."/>
            <person name="Martin F."/>
        </authorList>
    </citation>
    <scope>NUCLEOTIDE SEQUENCE [LARGE SCALE GENOMIC DNA]</scope>
    <source>
        <strain evidence="2">MUT 4182</strain>
    </source>
</reference>
<dbReference type="HOGENOM" id="CLU_1595775_0_0_1"/>
<dbReference type="EMBL" id="KN823028">
    <property type="protein sequence ID" value="KIO26208.1"/>
    <property type="molecule type" value="Genomic_DNA"/>
</dbReference>